<proteinExistence type="predicted"/>
<sequence length="613" mass="64597">MALDQSMTRQRTALPARAGTLFWRRVVRDPIDAGRLRDVGWPHGLRAIVGSAVLVYLIGALLVVFSPLIRRGLELSVAPDLGPAVPRGIVWLLLFMIMFTLALFQAATLRGPWWFRALGLVISIGLLAIWGILGAQNLGSPLLLGVVLAPLLCLVLLLVVRGRRPFAWWEPPLILLLDAVVVSVALTGFGIGSRPLGFDFAPVLLQQTITVLGQLAIPISLAAGVALAEITVRATVWATRLVGRLLPTDPAGRSAGGSAPAAGWPRRNAAYLLLRRNAAYLLLAVLLVLRLGQGVFEFASLDPITQGWRARLVTAGYAVVMALVGLAVFRLSRRRAAAVAASELPETLGRIAFPIGVAMTGLLLPVSIGLLGLQAVISLDPTGTFAGMAFDPVGLFGSTAAVGVARLLLALILLVLAVRQARRGGTGIALLFALVAVMLLPVPLTWFTGGRVAITPDSDLLNLLATLVVVVALGWFAIRGSLTRIRAVGLGGLLILSGLFSYRDFISDPLGALLGFSGAALVMFGLTWGLLTECDFANHDGRRFQVPTRVMLALANFVLAITIVAYGALVRDPGAALNLDKIADLGDFVLGTALLVSAFVCVLAATAADTEVG</sequence>
<protein>
    <recommendedName>
        <fullName evidence="4">Membrane protein involved in the export of O-antigen and teichoic acid</fullName>
    </recommendedName>
</protein>
<keyword evidence="1" id="KW-1133">Transmembrane helix</keyword>
<feature type="transmembrane region" description="Helical" evidence="1">
    <location>
        <begin position="113"/>
        <end position="133"/>
    </location>
</feature>
<feature type="transmembrane region" description="Helical" evidence="1">
    <location>
        <begin position="509"/>
        <end position="530"/>
    </location>
</feature>
<feature type="transmembrane region" description="Helical" evidence="1">
    <location>
        <begin position="485"/>
        <end position="503"/>
    </location>
</feature>
<feature type="transmembrane region" description="Helical" evidence="1">
    <location>
        <begin position="428"/>
        <end position="448"/>
    </location>
</feature>
<gene>
    <name evidence="2" type="ORF">JOE57_000425</name>
</gene>
<dbReference type="EMBL" id="JAFBCF010000001">
    <property type="protein sequence ID" value="MBM7797504.1"/>
    <property type="molecule type" value="Genomic_DNA"/>
</dbReference>
<feature type="transmembrane region" description="Helical" evidence="1">
    <location>
        <begin position="45"/>
        <end position="69"/>
    </location>
</feature>
<feature type="transmembrane region" description="Helical" evidence="1">
    <location>
        <begin position="460"/>
        <end position="478"/>
    </location>
</feature>
<feature type="transmembrane region" description="Helical" evidence="1">
    <location>
        <begin position="588"/>
        <end position="608"/>
    </location>
</feature>
<dbReference type="RefSeq" id="WP_204916178.1">
    <property type="nucleotide sequence ID" value="NZ_BAAAQP010000011.1"/>
</dbReference>
<feature type="transmembrane region" description="Helical" evidence="1">
    <location>
        <begin position="211"/>
        <end position="232"/>
    </location>
</feature>
<keyword evidence="1" id="KW-0472">Membrane</keyword>
<evidence type="ECO:0000313" key="2">
    <source>
        <dbReference type="EMBL" id="MBM7797504.1"/>
    </source>
</evidence>
<keyword evidence="3" id="KW-1185">Reference proteome</keyword>
<evidence type="ECO:0000256" key="1">
    <source>
        <dbReference type="SAM" id="Phobius"/>
    </source>
</evidence>
<feature type="transmembrane region" description="Helical" evidence="1">
    <location>
        <begin position="351"/>
        <end position="373"/>
    </location>
</feature>
<name>A0ABS2RER9_9ACTN</name>
<feature type="transmembrane region" description="Helical" evidence="1">
    <location>
        <begin position="172"/>
        <end position="191"/>
    </location>
</feature>
<organism evidence="2 3">
    <name type="scientific">Microlunatus panaciterrae</name>
    <dbReference type="NCBI Taxonomy" id="400768"/>
    <lineage>
        <taxon>Bacteria</taxon>
        <taxon>Bacillati</taxon>
        <taxon>Actinomycetota</taxon>
        <taxon>Actinomycetes</taxon>
        <taxon>Propionibacteriales</taxon>
        <taxon>Propionibacteriaceae</taxon>
        <taxon>Microlunatus</taxon>
    </lineage>
</organism>
<feature type="transmembrane region" description="Helical" evidence="1">
    <location>
        <begin position="139"/>
        <end position="160"/>
    </location>
</feature>
<keyword evidence="1" id="KW-0812">Transmembrane</keyword>
<accession>A0ABS2RER9</accession>
<feature type="transmembrane region" description="Helical" evidence="1">
    <location>
        <begin position="89"/>
        <end position="106"/>
    </location>
</feature>
<reference evidence="2 3" key="1">
    <citation type="submission" date="2021-01" db="EMBL/GenBank/DDBJ databases">
        <title>Sequencing the genomes of 1000 actinobacteria strains.</title>
        <authorList>
            <person name="Klenk H.-P."/>
        </authorList>
    </citation>
    <scope>NUCLEOTIDE SEQUENCE [LARGE SCALE GENOMIC DNA]</scope>
    <source>
        <strain evidence="2 3">DSM 18662</strain>
    </source>
</reference>
<evidence type="ECO:0000313" key="3">
    <source>
        <dbReference type="Proteomes" id="UP000704762"/>
    </source>
</evidence>
<evidence type="ECO:0008006" key="4">
    <source>
        <dbReference type="Google" id="ProtNLM"/>
    </source>
</evidence>
<feature type="transmembrane region" description="Helical" evidence="1">
    <location>
        <begin position="277"/>
        <end position="296"/>
    </location>
</feature>
<comment type="caution">
    <text evidence="2">The sequence shown here is derived from an EMBL/GenBank/DDBJ whole genome shotgun (WGS) entry which is preliminary data.</text>
</comment>
<feature type="transmembrane region" description="Helical" evidence="1">
    <location>
        <begin position="393"/>
        <end position="416"/>
    </location>
</feature>
<feature type="transmembrane region" description="Helical" evidence="1">
    <location>
        <begin position="308"/>
        <end position="331"/>
    </location>
</feature>
<dbReference type="Proteomes" id="UP000704762">
    <property type="component" value="Unassembled WGS sequence"/>
</dbReference>
<feature type="transmembrane region" description="Helical" evidence="1">
    <location>
        <begin position="550"/>
        <end position="568"/>
    </location>
</feature>